<reference evidence="1" key="1">
    <citation type="journal article" date="2008" name="Mol. Biol. Evol.">
        <title>Mitochondrial genome evolution in the social amoebae.</title>
        <authorList>
            <person name="Heidel A.J."/>
            <person name="Gloeckner G."/>
        </authorList>
    </citation>
    <scope>NUCLEOTIDE SEQUENCE</scope>
    <source>
        <strain evidence="1">SH3</strain>
    </source>
</reference>
<dbReference type="PRINTS" id="PR00059">
    <property type="entry name" value="RIBOSOMALL6"/>
</dbReference>
<dbReference type="GO" id="GO:0003735">
    <property type="term" value="F:structural constituent of ribosome"/>
    <property type="evidence" value="ECO:0007669"/>
    <property type="project" value="InterPro"/>
</dbReference>
<dbReference type="GeneID" id="6276342"/>
<dbReference type="GO" id="GO:0019843">
    <property type="term" value="F:rRNA binding"/>
    <property type="evidence" value="ECO:0007669"/>
    <property type="project" value="InterPro"/>
</dbReference>
<name>B2XXA2_CACFS</name>
<dbReference type="InterPro" id="IPR019906">
    <property type="entry name" value="Ribosomal_uL6_bac-type"/>
</dbReference>
<dbReference type="KEGG" id="dfa:Difao_mp40"/>
<dbReference type="RefSeq" id="YP_001876550.1">
    <property type="nucleotide sequence ID" value="NC_010653.1"/>
</dbReference>
<keyword evidence="1" id="KW-0496">Mitochondrion</keyword>
<protein>
    <submittedName>
        <fullName evidence="1">Ribosomal protein L6</fullName>
    </submittedName>
</protein>
<keyword evidence="1" id="KW-0689">Ribosomal protein</keyword>
<dbReference type="GO" id="GO:0006412">
    <property type="term" value="P:translation"/>
    <property type="evidence" value="ECO:0007669"/>
    <property type="project" value="InterPro"/>
</dbReference>
<keyword evidence="1" id="KW-0687">Ribonucleoprotein</keyword>
<evidence type="ECO:0000313" key="1">
    <source>
        <dbReference type="EMBL" id="ABX45224.1"/>
    </source>
</evidence>
<dbReference type="GO" id="GO:0005840">
    <property type="term" value="C:ribosome"/>
    <property type="evidence" value="ECO:0007669"/>
    <property type="project" value="UniProtKB-KW"/>
</dbReference>
<proteinExistence type="predicted"/>
<accession>B2XXA2</accession>
<gene>
    <name evidence="1" type="primary">rpl6</name>
</gene>
<geneLocation type="mitochondrion" evidence="1"/>
<sequence>MKYNINKKINNFELQYFVKKGKKIEIINRNDKGMMKILLKLRKKVYVQKNKLYFKKHSDSRNYISKIKYTIKSLMSGYFAEIKLVGLGFLVYKVKKTIVFDLGYSHFICYTIPTTAVLKVVDKNVVAFGQVSDTLFDKISIIKQLRRVNKYTGTGILNIDQKIKLKEGKLR</sequence>
<dbReference type="EMBL" id="EU275727">
    <property type="protein sequence ID" value="ABX45224.1"/>
    <property type="molecule type" value="Genomic_DNA"/>
</dbReference>
<dbReference type="AlphaFoldDB" id="B2XXA2"/>
<dbReference type="SUPFAM" id="SSF56053">
    <property type="entry name" value="Ribosomal protein L6"/>
    <property type="match status" value="1"/>
</dbReference>
<organism evidence="1">
    <name type="scientific">Cavenderia fasciculata</name>
    <name type="common">Slime mold</name>
    <name type="synonym">Dictyostelium fasciculatum</name>
    <dbReference type="NCBI Taxonomy" id="261658"/>
    <lineage>
        <taxon>Eukaryota</taxon>
        <taxon>Amoebozoa</taxon>
        <taxon>Evosea</taxon>
        <taxon>Eumycetozoa</taxon>
        <taxon>Dictyostelia</taxon>
        <taxon>Acytosteliales</taxon>
        <taxon>Cavenderiaceae</taxon>
        <taxon>Cavenderia</taxon>
    </lineage>
</organism>
<dbReference type="Gene3D" id="3.90.930.12">
    <property type="entry name" value="Ribosomal protein L6, alpha-beta domain"/>
    <property type="match status" value="1"/>
</dbReference>
<dbReference type="InterPro" id="IPR036789">
    <property type="entry name" value="Ribosomal_uL6-like_a/b-dom_sf"/>
</dbReference>